<feature type="transmembrane region" description="Helical" evidence="6">
    <location>
        <begin position="52"/>
        <end position="70"/>
    </location>
</feature>
<dbReference type="InterPro" id="IPR036400">
    <property type="entry name" value="Cyt_B5-like_heme/steroid_sf"/>
</dbReference>
<feature type="transmembrane region" description="Helical" evidence="6">
    <location>
        <begin position="90"/>
        <end position="111"/>
    </location>
</feature>
<feature type="domain" description="Cytochrome b5 heme-binding" evidence="7">
    <location>
        <begin position="205"/>
        <end position="282"/>
    </location>
</feature>
<dbReference type="Pfam" id="PF00173">
    <property type="entry name" value="Cyt-b5"/>
    <property type="match status" value="1"/>
</dbReference>
<evidence type="ECO:0000256" key="1">
    <source>
        <dbReference type="ARBA" id="ARBA00022617"/>
    </source>
</evidence>
<dbReference type="EMBL" id="RKMF01000011">
    <property type="protein sequence ID" value="ROZ62688.1"/>
    <property type="molecule type" value="Genomic_DNA"/>
</dbReference>
<comment type="caution">
    <text evidence="8">The sequence shown here is derived from an EMBL/GenBank/DDBJ whole genome shotgun (WGS) entry which is preliminary data.</text>
</comment>
<feature type="transmembrane region" description="Helical" evidence="6">
    <location>
        <begin position="144"/>
        <end position="166"/>
    </location>
</feature>
<dbReference type="InterPro" id="IPR050668">
    <property type="entry name" value="Cytochrome_b5"/>
</dbReference>
<protein>
    <submittedName>
        <fullName evidence="8">Cytochrome b5 domain-containing protein</fullName>
    </submittedName>
</protein>
<evidence type="ECO:0000256" key="2">
    <source>
        <dbReference type="ARBA" id="ARBA00022723"/>
    </source>
</evidence>
<keyword evidence="9" id="KW-1185">Reference proteome</keyword>
<dbReference type="PRINTS" id="PR00363">
    <property type="entry name" value="CYTOCHROMEB5"/>
</dbReference>
<dbReference type="AlphaFoldDB" id="A0A3N3ZW45"/>
<organism evidence="8 9">
    <name type="scientific">Kocuria soli</name>
    <dbReference type="NCBI Taxonomy" id="2485125"/>
    <lineage>
        <taxon>Bacteria</taxon>
        <taxon>Bacillati</taxon>
        <taxon>Actinomycetota</taxon>
        <taxon>Actinomycetes</taxon>
        <taxon>Micrococcales</taxon>
        <taxon>Micrococcaceae</taxon>
        <taxon>Kocuria</taxon>
    </lineage>
</organism>
<dbReference type="InterPro" id="IPR019251">
    <property type="entry name" value="DUF2231_TM"/>
</dbReference>
<name>A0A3N3ZW45_9MICC</name>
<dbReference type="GO" id="GO:0046872">
    <property type="term" value="F:metal ion binding"/>
    <property type="evidence" value="ECO:0007669"/>
    <property type="project" value="UniProtKB-KW"/>
</dbReference>
<reference evidence="8 9" key="1">
    <citation type="submission" date="2018-10" db="EMBL/GenBank/DDBJ databases">
        <title>Kocuria sp. M5W7-7, whole genome shotgun sequence.</title>
        <authorList>
            <person name="Tuo L."/>
        </authorList>
    </citation>
    <scope>NUCLEOTIDE SEQUENCE [LARGE SCALE GENOMIC DNA]</scope>
    <source>
        <strain evidence="8 9">M5W7-7</strain>
    </source>
</reference>
<dbReference type="SUPFAM" id="SSF55856">
    <property type="entry name" value="Cytochrome b5-like heme/steroid binding domain"/>
    <property type="match status" value="1"/>
</dbReference>
<dbReference type="GO" id="GO:0016020">
    <property type="term" value="C:membrane"/>
    <property type="evidence" value="ECO:0007669"/>
    <property type="project" value="TreeGrafter"/>
</dbReference>
<evidence type="ECO:0000259" key="7">
    <source>
        <dbReference type="PROSITE" id="PS50255"/>
    </source>
</evidence>
<dbReference type="SMART" id="SM01117">
    <property type="entry name" value="Cyt-b5"/>
    <property type="match status" value="1"/>
</dbReference>
<dbReference type="PANTHER" id="PTHR19359">
    <property type="entry name" value="CYTOCHROME B5"/>
    <property type="match status" value="1"/>
</dbReference>
<evidence type="ECO:0000313" key="8">
    <source>
        <dbReference type="EMBL" id="ROZ62688.1"/>
    </source>
</evidence>
<proteinExistence type="inferred from homology"/>
<dbReference type="GO" id="GO:0020037">
    <property type="term" value="F:heme binding"/>
    <property type="evidence" value="ECO:0007669"/>
    <property type="project" value="TreeGrafter"/>
</dbReference>
<feature type="region of interest" description="Disordered" evidence="5">
    <location>
        <begin position="176"/>
        <end position="204"/>
    </location>
</feature>
<feature type="compositionally biased region" description="Low complexity" evidence="5">
    <location>
        <begin position="177"/>
        <end position="203"/>
    </location>
</feature>
<keyword evidence="3" id="KW-0408">Iron</keyword>
<dbReference type="Gene3D" id="3.10.120.10">
    <property type="entry name" value="Cytochrome b5-like heme/steroid binding domain"/>
    <property type="match status" value="1"/>
</dbReference>
<gene>
    <name evidence="8" type="ORF">EDL96_09495</name>
</gene>
<accession>A0A3N3ZW45</accession>
<dbReference type="RefSeq" id="WP_123825548.1">
    <property type="nucleotide sequence ID" value="NZ_RKMF01000011.1"/>
</dbReference>
<keyword evidence="6" id="KW-0812">Transmembrane</keyword>
<keyword evidence="6" id="KW-1133">Transmembrane helix</keyword>
<comment type="similarity">
    <text evidence="4">Belongs to the cytochrome b5 family.</text>
</comment>
<evidence type="ECO:0000256" key="6">
    <source>
        <dbReference type="SAM" id="Phobius"/>
    </source>
</evidence>
<keyword evidence="2" id="KW-0479">Metal-binding</keyword>
<feature type="transmembrane region" description="Helical" evidence="6">
    <location>
        <begin position="23"/>
        <end position="45"/>
    </location>
</feature>
<evidence type="ECO:0000313" key="9">
    <source>
        <dbReference type="Proteomes" id="UP000270616"/>
    </source>
</evidence>
<evidence type="ECO:0000256" key="4">
    <source>
        <dbReference type="ARBA" id="ARBA00038168"/>
    </source>
</evidence>
<dbReference type="Proteomes" id="UP000270616">
    <property type="component" value="Unassembled WGS sequence"/>
</dbReference>
<dbReference type="InterPro" id="IPR001199">
    <property type="entry name" value="Cyt_B5-like_heme/steroid-bd"/>
</dbReference>
<evidence type="ECO:0000256" key="5">
    <source>
        <dbReference type="SAM" id="MobiDB-lite"/>
    </source>
</evidence>
<keyword evidence="6" id="KW-0472">Membrane</keyword>
<dbReference type="PROSITE" id="PS50255">
    <property type="entry name" value="CYTOCHROME_B5_2"/>
    <property type="match status" value="1"/>
</dbReference>
<evidence type="ECO:0000256" key="3">
    <source>
        <dbReference type="ARBA" id="ARBA00023004"/>
    </source>
</evidence>
<sequence length="283" mass="29196">MQTQVLAESEFFSSVGDLPLHPLVVHFSVALLPVAALLLVAAAIVPAVRRRVLGLSVIGVLVGTVATFVSKESGEALAETVGLPAEHAEWADRLMVGSVILSVLAVIWWIVSRRVDGARRSAATSPSGTADGGVRNRTPRKGGLLGTVLGLLTAIAAVVVLVFAIFTGHSGAQAVWSGSSTESTGESSTAAGGEAAATEGSSSDSQIYAMSDVEQHDNSESCWAAMDGNVYDLTDWIAKHPGGQEAINGLCGTDATEAFQQQHGSNEEAQSALADFKIGALED</sequence>
<dbReference type="Pfam" id="PF09990">
    <property type="entry name" value="DUF2231"/>
    <property type="match status" value="1"/>
</dbReference>
<feature type="region of interest" description="Disordered" evidence="5">
    <location>
        <begin position="263"/>
        <end position="283"/>
    </location>
</feature>
<keyword evidence="1" id="KW-0349">Heme</keyword>
<dbReference type="OrthoDB" id="8173637at2"/>